<evidence type="ECO:0000313" key="3">
    <source>
        <dbReference type="Proteomes" id="UP001206483"/>
    </source>
</evidence>
<dbReference type="EMBL" id="JAMZDX010000003">
    <property type="protein sequence ID" value="MCP2310121.1"/>
    <property type="molecule type" value="Genomic_DNA"/>
</dbReference>
<keyword evidence="3" id="KW-1185">Reference proteome</keyword>
<reference evidence="2 3" key="1">
    <citation type="submission" date="2022-06" db="EMBL/GenBank/DDBJ databases">
        <title>Sequencing the genomes of 1000 actinobacteria strains.</title>
        <authorList>
            <person name="Klenk H.-P."/>
        </authorList>
    </citation>
    <scope>NUCLEOTIDE SEQUENCE [LARGE SCALE GENOMIC DNA]</scope>
    <source>
        <strain evidence="2 3">DSM 41656</strain>
    </source>
</reference>
<comment type="caution">
    <text evidence="2">The sequence shown here is derived from an EMBL/GenBank/DDBJ whole genome shotgun (WGS) entry which is preliminary data.</text>
</comment>
<evidence type="ECO:0000313" key="2">
    <source>
        <dbReference type="EMBL" id="MCP2310121.1"/>
    </source>
</evidence>
<feature type="region of interest" description="Disordered" evidence="1">
    <location>
        <begin position="85"/>
        <end position="146"/>
    </location>
</feature>
<evidence type="ECO:0000256" key="1">
    <source>
        <dbReference type="SAM" id="MobiDB-lite"/>
    </source>
</evidence>
<dbReference type="Proteomes" id="UP001206483">
    <property type="component" value="Unassembled WGS sequence"/>
</dbReference>
<proteinExistence type="predicted"/>
<gene>
    <name evidence="2" type="ORF">FHR36_003254</name>
</gene>
<name>A0ABT1J000_9ACTN</name>
<feature type="compositionally biased region" description="Low complexity" evidence="1">
    <location>
        <begin position="135"/>
        <end position="146"/>
    </location>
</feature>
<dbReference type="RefSeq" id="WP_253797932.1">
    <property type="nucleotide sequence ID" value="NZ_BAAAUB010000022.1"/>
</dbReference>
<evidence type="ECO:0008006" key="4">
    <source>
        <dbReference type="Google" id="ProtNLM"/>
    </source>
</evidence>
<feature type="compositionally biased region" description="Basic and acidic residues" evidence="1">
    <location>
        <begin position="85"/>
        <end position="97"/>
    </location>
</feature>
<sequence>MSSGFQVEVDNLRAFAAQVRRLLSDFEANAGGGRVHALSSVAGGAFGGFAEAQDLHAKYQDMSNHLRSVLDLIYDAIDDSQRKADMTATNYEEHEHQTAQTLRLSDDGWSTAPPPARQVTSSGQTTRPVAVQQPGTGTTSSGDGTW</sequence>
<protein>
    <recommendedName>
        <fullName evidence="4">Excreted virulence factor EspC (Type VII ESX diderm)</fullName>
    </recommendedName>
</protein>
<feature type="compositionally biased region" description="Polar residues" evidence="1">
    <location>
        <begin position="118"/>
        <end position="127"/>
    </location>
</feature>
<organism evidence="2 3">
    <name type="scientific">Kitasatospora paracochleata</name>
    <dbReference type="NCBI Taxonomy" id="58354"/>
    <lineage>
        <taxon>Bacteria</taxon>
        <taxon>Bacillati</taxon>
        <taxon>Actinomycetota</taxon>
        <taxon>Actinomycetes</taxon>
        <taxon>Kitasatosporales</taxon>
        <taxon>Streptomycetaceae</taxon>
        <taxon>Kitasatospora</taxon>
    </lineage>
</organism>
<accession>A0ABT1J000</accession>